<dbReference type="EMBL" id="CAWUPB010001194">
    <property type="protein sequence ID" value="CAK7354018.1"/>
    <property type="molecule type" value="Genomic_DNA"/>
</dbReference>
<accession>A0AAV1SPP3</accession>
<proteinExistence type="predicted"/>
<gene>
    <name evidence="2" type="ORF">DCAF_LOCUS25025</name>
</gene>
<sequence>MFLITQHFVNVTPGTGKAPASGGHGFGSSGPGATKDGSMKAPEQDYHISRAGFEKIPAGYFHDLHKE</sequence>
<keyword evidence="3" id="KW-1185">Reference proteome</keyword>
<organism evidence="2 3">
    <name type="scientific">Dovyalis caffra</name>
    <dbReference type="NCBI Taxonomy" id="77055"/>
    <lineage>
        <taxon>Eukaryota</taxon>
        <taxon>Viridiplantae</taxon>
        <taxon>Streptophyta</taxon>
        <taxon>Embryophyta</taxon>
        <taxon>Tracheophyta</taxon>
        <taxon>Spermatophyta</taxon>
        <taxon>Magnoliopsida</taxon>
        <taxon>eudicotyledons</taxon>
        <taxon>Gunneridae</taxon>
        <taxon>Pentapetalae</taxon>
        <taxon>rosids</taxon>
        <taxon>fabids</taxon>
        <taxon>Malpighiales</taxon>
        <taxon>Salicaceae</taxon>
        <taxon>Flacourtieae</taxon>
        <taxon>Dovyalis</taxon>
    </lineage>
</organism>
<dbReference type="Proteomes" id="UP001314170">
    <property type="component" value="Unassembled WGS sequence"/>
</dbReference>
<evidence type="ECO:0000313" key="2">
    <source>
        <dbReference type="EMBL" id="CAK7354018.1"/>
    </source>
</evidence>
<evidence type="ECO:0000256" key="1">
    <source>
        <dbReference type="SAM" id="MobiDB-lite"/>
    </source>
</evidence>
<evidence type="ECO:0000313" key="3">
    <source>
        <dbReference type="Proteomes" id="UP001314170"/>
    </source>
</evidence>
<comment type="caution">
    <text evidence="2">The sequence shown here is derived from an EMBL/GenBank/DDBJ whole genome shotgun (WGS) entry which is preliminary data.</text>
</comment>
<protein>
    <submittedName>
        <fullName evidence="2">Uncharacterized protein</fullName>
    </submittedName>
</protein>
<reference evidence="2 3" key="1">
    <citation type="submission" date="2024-01" db="EMBL/GenBank/DDBJ databases">
        <authorList>
            <person name="Waweru B."/>
        </authorList>
    </citation>
    <scope>NUCLEOTIDE SEQUENCE [LARGE SCALE GENOMIC DNA]</scope>
</reference>
<feature type="region of interest" description="Disordered" evidence="1">
    <location>
        <begin position="13"/>
        <end position="44"/>
    </location>
</feature>
<name>A0AAV1SPP3_9ROSI</name>
<dbReference type="AlphaFoldDB" id="A0AAV1SPP3"/>